<dbReference type="AlphaFoldDB" id="A0A1Y6C6J5"/>
<dbReference type="CDD" id="cd03401">
    <property type="entry name" value="SPFH_prohibitin"/>
    <property type="match status" value="1"/>
</dbReference>
<name>A0A1Y6C6J5_9PROT</name>
<keyword evidence="4" id="KW-1133">Transmembrane helix</keyword>
<organism evidence="6 7">
    <name type="scientific">Tistlia consotensis USBA 355</name>
    <dbReference type="NCBI Taxonomy" id="560819"/>
    <lineage>
        <taxon>Bacteria</taxon>
        <taxon>Pseudomonadati</taxon>
        <taxon>Pseudomonadota</taxon>
        <taxon>Alphaproteobacteria</taxon>
        <taxon>Rhodospirillales</taxon>
        <taxon>Rhodovibrionaceae</taxon>
        <taxon>Tistlia</taxon>
    </lineage>
</organism>
<dbReference type="STRING" id="560819.SAMN05428998_115135"/>
<dbReference type="InterPro" id="IPR036013">
    <property type="entry name" value="Band_7/SPFH_dom_sf"/>
</dbReference>
<dbReference type="SUPFAM" id="SSF117892">
    <property type="entry name" value="Band 7/SPFH domain"/>
    <property type="match status" value="1"/>
</dbReference>
<feature type="domain" description="Band 7" evidence="5">
    <location>
        <begin position="36"/>
        <end position="200"/>
    </location>
</feature>
<dbReference type="GO" id="GO:0006508">
    <property type="term" value="P:proteolysis"/>
    <property type="evidence" value="ECO:0007669"/>
    <property type="project" value="UniProtKB-KW"/>
</dbReference>
<evidence type="ECO:0000256" key="3">
    <source>
        <dbReference type="SAM" id="MobiDB-lite"/>
    </source>
</evidence>
<dbReference type="PANTHER" id="PTHR23222:SF1">
    <property type="entry name" value="PROHIBITIN-2"/>
    <property type="match status" value="1"/>
</dbReference>
<dbReference type="GO" id="GO:0007005">
    <property type="term" value="P:mitochondrion organization"/>
    <property type="evidence" value="ECO:0007669"/>
    <property type="project" value="TreeGrafter"/>
</dbReference>
<accession>A0A1Y6C6J5</accession>
<dbReference type="EMBL" id="FWZX01000015">
    <property type="protein sequence ID" value="SMF44547.1"/>
    <property type="molecule type" value="Genomic_DNA"/>
</dbReference>
<dbReference type="Pfam" id="PF01145">
    <property type="entry name" value="Band_7"/>
    <property type="match status" value="1"/>
</dbReference>
<dbReference type="InterPro" id="IPR000163">
    <property type="entry name" value="Prohibitin"/>
</dbReference>
<protein>
    <submittedName>
        <fullName evidence="6">Regulator of protease activity HflC, stomatin/prohibitin superfamily</fullName>
    </submittedName>
</protein>
<gene>
    <name evidence="6" type="ORF">SAMN05428998_115135</name>
</gene>
<reference evidence="6 7" key="1">
    <citation type="submission" date="2017-04" db="EMBL/GenBank/DDBJ databases">
        <authorList>
            <person name="Afonso C.L."/>
            <person name="Miller P.J."/>
            <person name="Scott M.A."/>
            <person name="Spackman E."/>
            <person name="Goraichik I."/>
            <person name="Dimitrov K.M."/>
            <person name="Suarez D.L."/>
            <person name="Swayne D.E."/>
        </authorList>
    </citation>
    <scope>NUCLEOTIDE SEQUENCE [LARGE SCALE GENOMIC DNA]</scope>
    <source>
        <strain evidence="6 7">USBA 355</strain>
    </source>
</reference>
<evidence type="ECO:0000256" key="4">
    <source>
        <dbReference type="SAM" id="Phobius"/>
    </source>
</evidence>
<feature type="transmembrane region" description="Helical" evidence="4">
    <location>
        <begin position="12"/>
        <end position="34"/>
    </location>
</feature>
<evidence type="ECO:0000313" key="7">
    <source>
        <dbReference type="Proteomes" id="UP000192917"/>
    </source>
</evidence>
<keyword evidence="6" id="KW-0645">Protease</keyword>
<keyword evidence="6" id="KW-0378">Hydrolase</keyword>
<dbReference type="SMART" id="SM00244">
    <property type="entry name" value="PHB"/>
    <property type="match status" value="1"/>
</dbReference>
<keyword evidence="4" id="KW-0812">Transmembrane</keyword>
<evidence type="ECO:0000313" key="6">
    <source>
        <dbReference type="EMBL" id="SMF44547.1"/>
    </source>
</evidence>
<feature type="region of interest" description="Disordered" evidence="3">
    <location>
        <begin position="341"/>
        <end position="424"/>
    </location>
</feature>
<feature type="compositionally biased region" description="Basic and acidic residues" evidence="3">
    <location>
        <begin position="377"/>
        <end position="386"/>
    </location>
</feature>
<dbReference type="GO" id="GO:0008233">
    <property type="term" value="F:peptidase activity"/>
    <property type="evidence" value="ECO:0007669"/>
    <property type="project" value="UniProtKB-KW"/>
</dbReference>
<sequence>MTKRATPLFSRAERVVAFLVGTSLILALVLMLLWRFVFVAIPPGYVGALYSLLGGGTVLNHVLPEGLAIKWPWNRIYLFEVRTQRLPYKVVALSAEGMNVMIEGATLFHPVYDKVPTILSSLGTDYRDRIVAPLTRSIIRQTVTNYNSNELYSVDHQKLQAEILALVELHPLSKLIDFDDVVITRISLPDHIANAIEDKLAQEQRAASYEFRLAAEKQEAERLRIQAIGIRNFYSIVSDALNDTLLTWRGIEATVQLAQSPNSKVVIVGGGKNQLPLILGSDIGQVSHTPKPVPPISGEAAPLPDWAQLPKIFEDSGMGVLNEEPATHENFLPEDKMHLEERSEGRIPRGGVEATRPGDATDTGLSPGVMNPGVVDPDTRVNRGRDPQGGIERTSPGEPSDTGLQPGVAGPGSDGADSAVPSDQ</sequence>
<dbReference type="GO" id="GO:0016020">
    <property type="term" value="C:membrane"/>
    <property type="evidence" value="ECO:0007669"/>
    <property type="project" value="UniProtKB-SubCell"/>
</dbReference>
<dbReference type="InterPro" id="IPR001107">
    <property type="entry name" value="Band_7"/>
</dbReference>
<evidence type="ECO:0000259" key="5">
    <source>
        <dbReference type="SMART" id="SM00244"/>
    </source>
</evidence>
<comment type="subcellular location">
    <subcellularLocation>
        <location evidence="1">Membrane</location>
        <topology evidence="1">Single-pass membrane protein</topology>
    </subcellularLocation>
</comment>
<evidence type="ECO:0000256" key="1">
    <source>
        <dbReference type="ARBA" id="ARBA00004167"/>
    </source>
</evidence>
<dbReference type="Gene3D" id="3.30.479.30">
    <property type="entry name" value="Band 7 domain"/>
    <property type="match status" value="1"/>
</dbReference>
<proteinExistence type="predicted"/>
<dbReference type="RefSeq" id="WP_085124092.1">
    <property type="nucleotide sequence ID" value="NZ_FWZX01000015.1"/>
</dbReference>
<dbReference type="Proteomes" id="UP000192917">
    <property type="component" value="Unassembled WGS sequence"/>
</dbReference>
<keyword evidence="2 4" id="KW-0472">Membrane</keyword>
<keyword evidence="7" id="KW-1185">Reference proteome</keyword>
<dbReference type="PANTHER" id="PTHR23222">
    <property type="entry name" value="PROHIBITIN"/>
    <property type="match status" value="1"/>
</dbReference>
<evidence type="ECO:0000256" key="2">
    <source>
        <dbReference type="ARBA" id="ARBA00023136"/>
    </source>
</evidence>
<dbReference type="PRINTS" id="PR00679">
    <property type="entry name" value="PROHIBITIN"/>
</dbReference>